<comment type="similarity">
    <text evidence="3">Belongs to the misato family.</text>
</comment>
<evidence type="ECO:0000256" key="6">
    <source>
        <dbReference type="ARBA" id="ARBA00023128"/>
    </source>
</evidence>
<comment type="subcellular location">
    <subcellularLocation>
        <location evidence="2">Mitochondrion</location>
    </subcellularLocation>
</comment>
<name>A0A9P6WEV3_MAUEX</name>
<evidence type="ECO:0000256" key="5">
    <source>
        <dbReference type="ARBA" id="ARBA00022030"/>
    </source>
</evidence>
<dbReference type="Pfam" id="PF14881">
    <property type="entry name" value="Tubulin_3"/>
    <property type="match status" value="1"/>
</dbReference>
<dbReference type="PANTHER" id="PTHR13391:SF0">
    <property type="entry name" value="PROTEIN MISATO HOMOLOG 1"/>
    <property type="match status" value="1"/>
</dbReference>
<comment type="caution">
    <text evidence="9">The sequence shown here is derived from an EMBL/GenBank/DDBJ whole genome shotgun (WGS) entry which is preliminary data.</text>
</comment>
<evidence type="ECO:0000256" key="3">
    <source>
        <dbReference type="ARBA" id="ARBA00008507"/>
    </source>
</evidence>
<dbReference type="InterPro" id="IPR019605">
    <property type="entry name" value="Misato_II_tubulin-like"/>
</dbReference>
<evidence type="ECO:0000313" key="9">
    <source>
        <dbReference type="EMBL" id="KAG0671547.1"/>
    </source>
</evidence>
<dbReference type="InterPro" id="IPR029209">
    <property type="entry name" value="DML1/Misato_tubulin"/>
</dbReference>
<dbReference type="PANTHER" id="PTHR13391">
    <property type="entry name" value="MITOCHONDRIAL DISTRIBUTION REGULATOR MISATO"/>
    <property type="match status" value="1"/>
</dbReference>
<feature type="domain" description="DML1/Misato tubulin" evidence="8">
    <location>
        <begin position="124"/>
        <end position="292"/>
    </location>
</feature>
<dbReference type="InterPro" id="IPR049942">
    <property type="entry name" value="DML1/Misato"/>
</dbReference>
<protein>
    <recommendedName>
        <fullName evidence="4">Protein DML1</fullName>
    </recommendedName>
    <alternativeName>
        <fullName evidence="5">Protein dml1</fullName>
    </alternativeName>
</protein>
<dbReference type="GO" id="GO:0007005">
    <property type="term" value="P:mitochondrion organization"/>
    <property type="evidence" value="ECO:0007669"/>
    <property type="project" value="InterPro"/>
</dbReference>
<sequence>MQEIVTISVSQRANHLTTQFFNTQEQNLYNTDPAKSLDTTTFLNPSVDKISKTVSYYPRLLLWDAKNGNGSLGKYQYIPDTQDFHSTDPNDNISLANQHPLVHTHNRIERSKYQNALDNSEELPELTKENTKYWSDYNRLIYQPYTFNNLTNWYHDPETPNLPDFRGLMTQRFINLEQGVAEWDAQKNDFMDENLRVALEQCDTLEGFNLVTDMDSAWGSFTTSLLQELKDEIPKSSIFSWGFFEPDHLTSSKPKIDNKYQLKNVIENSLKLISESDLFFPIYSDNNLTNWELAGQTCRLYDTVNSVLSQRDPNKRKSMNYLTNCITDGENKRNVVTSMVESNNYYNYSYVSKVAPYDKRNNNQKDYYEFSYCNIQRGLKEMPKEEDEQQTKNKDSFRNLETVEFQPSETIPSKFRKTTYYSIKLSTTEKGRDMFKYWNEYVQKYFRYNDNREELKEELGTLVSTYEHGWYSDSDSGDDL</sequence>
<dbReference type="Pfam" id="PF10644">
    <property type="entry name" value="Misat_Tub_SegII"/>
    <property type="match status" value="1"/>
</dbReference>
<dbReference type="Gene3D" id="3.40.50.1440">
    <property type="entry name" value="Tubulin/FtsZ, GTPase domain"/>
    <property type="match status" value="1"/>
</dbReference>
<gene>
    <name evidence="9" type="primary">DML1</name>
    <name evidence="9" type="ORF">C6P45_000379</name>
</gene>
<dbReference type="EMBL" id="PUHR01000011">
    <property type="protein sequence ID" value="KAG0671547.1"/>
    <property type="molecule type" value="Genomic_DNA"/>
</dbReference>
<keyword evidence="10" id="KW-1185">Reference proteome</keyword>
<dbReference type="SUPFAM" id="SSF52490">
    <property type="entry name" value="Tubulin nucleotide-binding domain-like"/>
    <property type="match status" value="1"/>
</dbReference>
<evidence type="ECO:0000256" key="4">
    <source>
        <dbReference type="ARBA" id="ARBA00014097"/>
    </source>
</evidence>
<evidence type="ECO:0000259" key="7">
    <source>
        <dbReference type="Pfam" id="PF10644"/>
    </source>
</evidence>
<reference evidence="9 10" key="1">
    <citation type="submission" date="2020-11" db="EMBL/GenBank/DDBJ databases">
        <title>Kefir isolates.</title>
        <authorList>
            <person name="Marcisauskas S."/>
            <person name="Kim Y."/>
            <person name="Blasche S."/>
        </authorList>
    </citation>
    <scope>NUCLEOTIDE SEQUENCE [LARGE SCALE GENOMIC DNA]</scope>
    <source>
        <strain evidence="9 10">OG2</strain>
    </source>
</reference>
<dbReference type="AlphaFoldDB" id="A0A9P6WEV3"/>
<organism evidence="9 10">
    <name type="scientific">Maudiozyma exigua</name>
    <name type="common">Yeast</name>
    <name type="synonym">Kazachstania exigua</name>
    <dbReference type="NCBI Taxonomy" id="34358"/>
    <lineage>
        <taxon>Eukaryota</taxon>
        <taxon>Fungi</taxon>
        <taxon>Dikarya</taxon>
        <taxon>Ascomycota</taxon>
        <taxon>Saccharomycotina</taxon>
        <taxon>Saccharomycetes</taxon>
        <taxon>Saccharomycetales</taxon>
        <taxon>Saccharomycetaceae</taxon>
        <taxon>Maudiozyma</taxon>
    </lineage>
</organism>
<dbReference type="InterPro" id="IPR036525">
    <property type="entry name" value="Tubulin/FtsZ_GTPase_sf"/>
</dbReference>
<evidence type="ECO:0000256" key="2">
    <source>
        <dbReference type="ARBA" id="ARBA00004173"/>
    </source>
</evidence>
<dbReference type="OrthoDB" id="271881at2759"/>
<accession>A0A9P6WEV3</accession>
<comment type="function">
    <text evidence="1">Involved in the partitioning of the mitochondrial organelle and mitochondrial DNA (mtDNA) inheritance.</text>
</comment>
<evidence type="ECO:0000256" key="1">
    <source>
        <dbReference type="ARBA" id="ARBA00003757"/>
    </source>
</evidence>
<evidence type="ECO:0000313" key="10">
    <source>
        <dbReference type="Proteomes" id="UP000750334"/>
    </source>
</evidence>
<dbReference type="Proteomes" id="UP000750334">
    <property type="component" value="Unassembled WGS sequence"/>
</dbReference>
<keyword evidence="6" id="KW-0496">Mitochondrion</keyword>
<evidence type="ECO:0000259" key="8">
    <source>
        <dbReference type="Pfam" id="PF14881"/>
    </source>
</evidence>
<proteinExistence type="inferred from homology"/>
<dbReference type="GO" id="GO:0005739">
    <property type="term" value="C:mitochondrion"/>
    <property type="evidence" value="ECO:0007669"/>
    <property type="project" value="UniProtKB-SubCell"/>
</dbReference>
<feature type="domain" description="Misato Segment II tubulin-like" evidence="7">
    <location>
        <begin position="2"/>
        <end position="118"/>
    </location>
</feature>